<protein>
    <submittedName>
        <fullName evidence="4">KH domain</fullName>
    </submittedName>
</protein>
<dbReference type="Pfam" id="PF00013">
    <property type="entry name" value="KH_1"/>
    <property type="match status" value="3"/>
</dbReference>
<dbReference type="InterPro" id="IPR036612">
    <property type="entry name" value="KH_dom_type_1_sf"/>
</dbReference>
<dbReference type="Gene3D" id="3.30.1370.10">
    <property type="entry name" value="K Homology domain, type 1"/>
    <property type="match status" value="3"/>
</dbReference>
<dbReference type="PROSITE" id="PS50084">
    <property type="entry name" value="KH_TYPE_1"/>
    <property type="match status" value="3"/>
</dbReference>
<accession>A0A1R4ACA5</accession>
<organism evidence="4 5">
    <name type="scientific">Babesia microti (strain RI)</name>
    <dbReference type="NCBI Taxonomy" id="1133968"/>
    <lineage>
        <taxon>Eukaryota</taxon>
        <taxon>Sar</taxon>
        <taxon>Alveolata</taxon>
        <taxon>Apicomplexa</taxon>
        <taxon>Aconoidasida</taxon>
        <taxon>Piroplasmida</taxon>
        <taxon>Babesiidae</taxon>
        <taxon>Babesia</taxon>
    </lineage>
</organism>
<evidence type="ECO:0000313" key="4">
    <source>
        <dbReference type="EMBL" id="SJK86642.1"/>
    </source>
</evidence>
<feature type="domain" description="K Homology" evidence="3">
    <location>
        <begin position="17"/>
        <end position="90"/>
    </location>
</feature>
<keyword evidence="5" id="KW-1185">Reference proteome</keyword>
<dbReference type="GeneID" id="24425474"/>
<evidence type="ECO:0000313" key="5">
    <source>
        <dbReference type="Proteomes" id="UP000002899"/>
    </source>
</evidence>
<dbReference type="InterPro" id="IPR004087">
    <property type="entry name" value="KH_dom"/>
</dbReference>
<reference evidence="4 5" key="1">
    <citation type="journal article" date="2012" name="Nucleic Acids Res.">
        <title>Sequencing of the smallest Apicomplexan genome from the human pathogen Babesia microti.</title>
        <authorList>
            <person name="Cornillot E."/>
            <person name="Hadj-Kaddour K."/>
            <person name="Dassouli A."/>
            <person name="Noel B."/>
            <person name="Ranwez V."/>
            <person name="Vacherie B."/>
            <person name="Augagneur Y."/>
            <person name="Bres V."/>
            <person name="Duclos A."/>
            <person name="Randazzo S."/>
            <person name="Carcy B."/>
            <person name="Debierre-Grockiego F."/>
            <person name="Delbecq S."/>
            <person name="Moubri-Menage K."/>
            <person name="Shams-Eldin H."/>
            <person name="Usmani-Brown S."/>
            <person name="Bringaud F."/>
            <person name="Wincker P."/>
            <person name="Vivares C.P."/>
            <person name="Schwarz R.T."/>
            <person name="Schetters T.P."/>
            <person name="Krause P.J."/>
            <person name="Gorenflot A."/>
            <person name="Berry V."/>
            <person name="Barbe V."/>
            <person name="Ben Mamoun C."/>
        </authorList>
    </citation>
    <scope>NUCLEOTIDE SEQUENCE [LARGE SCALE GENOMIC DNA]</scope>
    <source>
        <strain evidence="4 5">RI</strain>
    </source>
</reference>
<feature type="domain" description="K Homology" evidence="3">
    <location>
        <begin position="124"/>
        <end position="194"/>
    </location>
</feature>
<dbReference type="AlphaFoldDB" id="A0A1R4ACA5"/>
<sequence length="414" mass="45523">MHPPVETNPSHRSHLHGPCFAKFLVNNSAAGSLIGKNGITIAATEQETGTIMKLSSTTTFFPNTQDRILTISGSEQSVCKAILLIIDKICLPYHSVHSRIAECEETLHFLDDSMNTRYNKATKSDISVKLIVPKSSISSIIGKGGSRIRTIQDTLNCRIHVYNRASGTSERIVVSIGELDSLKKAVIALVLIFQNDTNLKEYASVTYPSTPNSYKHHTTYIDIVNKLELTNTICKISINIPEASVSSVIGPNGSSLDQVIGATGTQIKIFPKDPTTSGSNYRKVTLTGSVAAVHIAHALILMKIGGLNNNNNNNKDVFSFEDFNDDLRNIRYDCNSSINNSYNYNSPFNNSVGHLGSNSIDHSLNQSISQTTTLSNSLNNFKLSGNEERDPFRFNDSLSSFDITSSREWKWNTL</sequence>
<dbReference type="VEuPathDB" id="PiroplasmaDB:BMR1_03g04135"/>
<reference evidence="4 5" key="3">
    <citation type="journal article" date="2016" name="Sci. Rep.">
        <title>Genome-wide diversity and gene expression profiling of Babesia microti isolates identify polymorphic genes that mediate host-pathogen interactions.</title>
        <authorList>
            <person name="Silva J.C."/>
            <person name="Cornillot E."/>
            <person name="McCracken C."/>
            <person name="Usmani-Brown S."/>
            <person name="Dwivedi A."/>
            <person name="Ifeonu O.O."/>
            <person name="Crabtree J."/>
            <person name="Gotia H.T."/>
            <person name="Virji A.Z."/>
            <person name="Reynes C."/>
            <person name="Colinge J."/>
            <person name="Kumar V."/>
            <person name="Lawres L."/>
            <person name="Pazzi J.E."/>
            <person name="Pablo J.V."/>
            <person name="Hung C."/>
            <person name="Brancato J."/>
            <person name="Kumari P."/>
            <person name="Orvis J."/>
            <person name="Tretina K."/>
            <person name="Chibucos M."/>
            <person name="Ott S."/>
            <person name="Sadzewicz L."/>
            <person name="Sengamalay N."/>
            <person name="Shetty A.C."/>
            <person name="Su Q."/>
            <person name="Tallon L."/>
            <person name="Fraser C.M."/>
            <person name="Frutos R."/>
            <person name="Molina D.M."/>
            <person name="Krause P.J."/>
            <person name="Ben Mamoun C."/>
        </authorList>
    </citation>
    <scope>NUCLEOTIDE SEQUENCE [LARGE SCALE GENOMIC DNA]</scope>
    <source>
        <strain evidence="4 5">RI</strain>
    </source>
</reference>
<dbReference type="GO" id="GO:0003723">
    <property type="term" value="F:RNA binding"/>
    <property type="evidence" value="ECO:0007669"/>
    <property type="project" value="UniProtKB-UniRule"/>
</dbReference>
<evidence type="ECO:0000256" key="1">
    <source>
        <dbReference type="ARBA" id="ARBA00022737"/>
    </source>
</evidence>
<dbReference type="KEGG" id="bmic:BMR1_03g04135"/>
<dbReference type="PANTHER" id="PTHR10288">
    <property type="entry name" value="KH DOMAIN CONTAINING RNA BINDING PROTEIN"/>
    <property type="match status" value="1"/>
</dbReference>
<dbReference type="InterPro" id="IPR004088">
    <property type="entry name" value="KH_dom_type_1"/>
</dbReference>
<reference evidence="4 5" key="2">
    <citation type="journal article" date="2013" name="PLoS ONE">
        <title>Whole genome mapping and re-organization of the nuclear and mitochondrial genomes of Babesia microti isolates.</title>
        <authorList>
            <person name="Cornillot E."/>
            <person name="Dassouli A."/>
            <person name="Garg A."/>
            <person name="Pachikara N."/>
            <person name="Randazzo S."/>
            <person name="Depoix D."/>
            <person name="Carcy B."/>
            <person name="Delbecq S."/>
            <person name="Frutos R."/>
            <person name="Silva J.C."/>
            <person name="Sutton R."/>
            <person name="Krause P.J."/>
            <person name="Mamoun C.B."/>
        </authorList>
    </citation>
    <scope>NUCLEOTIDE SEQUENCE [LARGE SCALE GENOMIC DNA]</scope>
    <source>
        <strain evidence="4 5">RI</strain>
    </source>
</reference>
<dbReference type="SUPFAM" id="SSF54791">
    <property type="entry name" value="Eukaryotic type KH-domain (KH-domain type I)"/>
    <property type="match status" value="3"/>
</dbReference>
<evidence type="ECO:0000256" key="2">
    <source>
        <dbReference type="PROSITE-ProRule" id="PRU00117"/>
    </source>
</evidence>
<proteinExistence type="predicted"/>
<name>A0A1R4ACA5_BABMR</name>
<gene>
    <name evidence="4" type="ORF">BMR1_03g04135</name>
</gene>
<dbReference type="OrthoDB" id="441329at2759"/>
<dbReference type="Proteomes" id="UP000002899">
    <property type="component" value="Chromosome III"/>
</dbReference>
<dbReference type="CDD" id="cd00105">
    <property type="entry name" value="KH-I"/>
    <property type="match status" value="1"/>
</dbReference>
<feature type="domain" description="K Homology" evidence="3">
    <location>
        <begin position="232"/>
        <end position="305"/>
    </location>
</feature>
<keyword evidence="2" id="KW-0694">RNA-binding</keyword>
<dbReference type="EMBL" id="LN871598">
    <property type="protein sequence ID" value="SJK86642.1"/>
    <property type="molecule type" value="Genomic_DNA"/>
</dbReference>
<keyword evidence="1" id="KW-0677">Repeat</keyword>
<evidence type="ECO:0000259" key="3">
    <source>
        <dbReference type="SMART" id="SM00322"/>
    </source>
</evidence>
<dbReference type="SMART" id="SM00322">
    <property type="entry name" value="KH"/>
    <property type="match status" value="3"/>
</dbReference>
<dbReference type="RefSeq" id="XP_012649438.2">
    <property type="nucleotide sequence ID" value="XM_012793984.2"/>
</dbReference>